<dbReference type="EMBL" id="MN913350">
    <property type="protein sequence ID" value="QJW33589.1"/>
    <property type="molecule type" value="Genomic_DNA"/>
</dbReference>
<comment type="function">
    <text evidence="18">Core subunit of the mitochondrial membrane respiratory chain NADH dehydrogenase (Complex I) which catalyzes electron transfer from NADH through the respiratory chain, using ubiquinone as an electron acceptor. Essential for the catalytic activity and assembly of complex I.</text>
</comment>
<reference evidence="20" key="1">
    <citation type="submission" date="2020-01" db="EMBL/GenBank/DDBJ databases">
        <title>Integrative taxonomic study on Arge aurora (Hymenoptera: Argidae).</title>
        <authorList>
            <person name="Niu G."/>
            <person name="Wei M."/>
            <person name="Wu D."/>
        </authorList>
    </citation>
    <scope>NUCLEOTIDE SEQUENCE</scope>
</reference>
<proteinExistence type="inferred from homology"/>
<evidence type="ECO:0000259" key="19">
    <source>
        <dbReference type="Pfam" id="PF00361"/>
    </source>
</evidence>
<evidence type="ECO:0000256" key="6">
    <source>
        <dbReference type="ARBA" id="ARBA00022448"/>
    </source>
</evidence>
<evidence type="ECO:0000256" key="1">
    <source>
        <dbReference type="ARBA" id="ARBA00003257"/>
    </source>
</evidence>
<accession>A0A6M5U9N3</accession>
<protein>
    <recommendedName>
        <fullName evidence="5 18">NADH-ubiquinone oxidoreductase chain 2</fullName>
        <ecNumber evidence="4 18">7.1.1.2</ecNumber>
    </recommendedName>
</protein>
<evidence type="ECO:0000256" key="11">
    <source>
        <dbReference type="ARBA" id="ARBA00022982"/>
    </source>
</evidence>
<keyword evidence="7 18" id="KW-0679">Respiratory chain</keyword>
<evidence type="ECO:0000256" key="17">
    <source>
        <dbReference type="ARBA" id="ARBA00049551"/>
    </source>
</evidence>
<feature type="domain" description="NADH:quinone oxidoreductase/Mrp antiporter transmembrane" evidence="19">
    <location>
        <begin position="33"/>
        <end position="295"/>
    </location>
</feature>
<feature type="transmembrane region" description="Helical" evidence="18">
    <location>
        <begin position="280"/>
        <end position="300"/>
    </location>
</feature>
<dbReference type="PRINTS" id="PR01436">
    <property type="entry name" value="NADHDHGNASE2"/>
</dbReference>
<name>A0A6M5U9N3_9HYME</name>
<evidence type="ECO:0000256" key="9">
    <source>
        <dbReference type="ARBA" id="ARBA00022792"/>
    </source>
</evidence>
<dbReference type="GO" id="GO:0005743">
    <property type="term" value="C:mitochondrial inner membrane"/>
    <property type="evidence" value="ECO:0007669"/>
    <property type="project" value="UniProtKB-SubCell"/>
</dbReference>
<keyword evidence="9 18" id="KW-0999">Mitochondrion inner membrane</keyword>
<evidence type="ECO:0000256" key="8">
    <source>
        <dbReference type="ARBA" id="ARBA00022692"/>
    </source>
</evidence>
<evidence type="ECO:0000313" key="20">
    <source>
        <dbReference type="EMBL" id="QJW33589.1"/>
    </source>
</evidence>
<evidence type="ECO:0000256" key="13">
    <source>
        <dbReference type="ARBA" id="ARBA00023027"/>
    </source>
</evidence>
<keyword evidence="12 18" id="KW-1133">Transmembrane helix</keyword>
<feature type="transmembrane region" description="Helical" evidence="18">
    <location>
        <begin position="67"/>
        <end position="92"/>
    </location>
</feature>
<keyword evidence="15 18" id="KW-0496">Mitochondrion</keyword>
<dbReference type="GO" id="GO:0006120">
    <property type="term" value="P:mitochondrial electron transport, NADH to ubiquinone"/>
    <property type="evidence" value="ECO:0007669"/>
    <property type="project" value="InterPro"/>
</dbReference>
<organism evidence="20">
    <name type="scientific">Arge aurora</name>
    <dbReference type="NCBI Taxonomy" id="2728854"/>
    <lineage>
        <taxon>Eukaryota</taxon>
        <taxon>Metazoa</taxon>
        <taxon>Ecdysozoa</taxon>
        <taxon>Arthropoda</taxon>
        <taxon>Hexapoda</taxon>
        <taxon>Insecta</taxon>
        <taxon>Pterygota</taxon>
        <taxon>Neoptera</taxon>
        <taxon>Endopterygota</taxon>
        <taxon>Hymenoptera</taxon>
        <taxon>Tenthredinoidea</taxon>
        <taxon>Argidae</taxon>
        <taxon>Arge</taxon>
    </lineage>
</organism>
<keyword evidence="13 18" id="KW-0520">NAD</keyword>
<dbReference type="InterPro" id="IPR003917">
    <property type="entry name" value="NADH_UbQ_OxRdtase_chain2"/>
</dbReference>
<evidence type="ECO:0000256" key="16">
    <source>
        <dbReference type="ARBA" id="ARBA00023136"/>
    </source>
</evidence>
<evidence type="ECO:0000256" key="18">
    <source>
        <dbReference type="RuleBase" id="RU003403"/>
    </source>
</evidence>
<comment type="catalytic activity">
    <reaction evidence="17 18">
        <text>a ubiquinone + NADH + 5 H(+)(in) = a ubiquinol + NAD(+) + 4 H(+)(out)</text>
        <dbReference type="Rhea" id="RHEA:29091"/>
        <dbReference type="Rhea" id="RHEA-COMP:9565"/>
        <dbReference type="Rhea" id="RHEA-COMP:9566"/>
        <dbReference type="ChEBI" id="CHEBI:15378"/>
        <dbReference type="ChEBI" id="CHEBI:16389"/>
        <dbReference type="ChEBI" id="CHEBI:17976"/>
        <dbReference type="ChEBI" id="CHEBI:57540"/>
        <dbReference type="ChEBI" id="CHEBI:57945"/>
        <dbReference type="EC" id="7.1.1.2"/>
    </reaction>
</comment>
<keyword evidence="6" id="KW-0813">Transport</keyword>
<evidence type="ECO:0000256" key="15">
    <source>
        <dbReference type="ARBA" id="ARBA00023128"/>
    </source>
</evidence>
<evidence type="ECO:0000256" key="3">
    <source>
        <dbReference type="ARBA" id="ARBA00007012"/>
    </source>
</evidence>
<comment type="function">
    <text evidence="1">Core subunit of the mitochondrial membrane respiratory chain NADH dehydrogenase (Complex I) that is believed to belong to the minimal assembly required for catalysis. Complex I functions in the transfer of electrons from NADH to the respiratory chain. The immediate electron acceptor for the enzyme is believed to be ubiquinone.</text>
</comment>
<sequence length="348" mass="41530">MNKNFKFKKININKLNISMLMILFFSTYMVMTSMSWLTTWIFLEMNLMTFIPMMMNKYQLKKSTNGMIKYFIIQSFSSSLMFISIIIMNFFLLNYFKLINMIKIIISLTLLIKLGAAPFHWWMPHVMIKLNWKNCFLLLTWQKFAPLFVIIQINQKNSFMNLCAMMSMIFGAILGLNQTSIKLLLTYSSINHIGWIIINSLMNKMLMTLYLIIYSTMNFIICYLMYFFKINYINQMFKNFNNNKFNMLFLMTMMMSLGGLPPFLGFLPKMFTLILTLKNFMFLESIIMIFTTLITLKFYLNLMLPMMNIYSMKIKFSSSNYYINEVMYSMIINFILSFIIITMMNYLT</sequence>
<dbReference type="Pfam" id="PF00361">
    <property type="entry name" value="Proton_antipo_M"/>
    <property type="match status" value="1"/>
</dbReference>
<keyword evidence="8 18" id="KW-0812">Transmembrane</keyword>
<feature type="transmembrane region" description="Helical" evidence="18">
    <location>
        <begin position="159"/>
        <end position="176"/>
    </location>
</feature>
<feature type="transmembrane region" description="Helical" evidence="18">
    <location>
        <begin position="135"/>
        <end position="153"/>
    </location>
</feature>
<dbReference type="PANTHER" id="PTHR46552">
    <property type="entry name" value="NADH-UBIQUINONE OXIDOREDUCTASE CHAIN 2"/>
    <property type="match status" value="1"/>
</dbReference>
<dbReference type="InterPro" id="IPR001750">
    <property type="entry name" value="ND/Mrp_TM"/>
</dbReference>
<evidence type="ECO:0000256" key="7">
    <source>
        <dbReference type="ARBA" id="ARBA00022660"/>
    </source>
</evidence>
<dbReference type="InterPro" id="IPR050175">
    <property type="entry name" value="Complex_I_Subunit_2"/>
</dbReference>
<dbReference type="GO" id="GO:0008137">
    <property type="term" value="F:NADH dehydrogenase (ubiquinone) activity"/>
    <property type="evidence" value="ECO:0007669"/>
    <property type="project" value="UniProtKB-EC"/>
</dbReference>
<evidence type="ECO:0000256" key="5">
    <source>
        <dbReference type="ARBA" id="ARBA00021008"/>
    </source>
</evidence>
<feature type="transmembrane region" description="Helical" evidence="18">
    <location>
        <begin position="248"/>
        <end position="268"/>
    </location>
</feature>
<evidence type="ECO:0000256" key="10">
    <source>
        <dbReference type="ARBA" id="ARBA00022967"/>
    </source>
</evidence>
<evidence type="ECO:0000256" key="2">
    <source>
        <dbReference type="ARBA" id="ARBA00004448"/>
    </source>
</evidence>
<evidence type="ECO:0000256" key="4">
    <source>
        <dbReference type="ARBA" id="ARBA00012944"/>
    </source>
</evidence>
<comment type="similarity">
    <text evidence="3 18">Belongs to the complex I subunit 2 family.</text>
</comment>
<keyword evidence="14 18" id="KW-0830">Ubiquinone</keyword>
<evidence type="ECO:0000256" key="12">
    <source>
        <dbReference type="ARBA" id="ARBA00022989"/>
    </source>
</evidence>
<geneLocation type="mitochondrion" evidence="20"/>
<feature type="transmembrane region" description="Helical" evidence="18">
    <location>
        <begin position="208"/>
        <end position="228"/>
    </location>
</feature>
<dbReference type="PANTHER" id="PTHR46552:SF1">
    <property type="entry name" value="NADH-UBIQUINONE OXIDOREDUCTASE CHAIN 2"/>
    <property type="match status" value="1"/>
</dbReference>
<feature type="transmembrane region" description="Helical" evidence="18">
    <location>
        <begin position="321"/>
        <end position="347"/>
    </location>
</feature>
<keyword evidence="11 18" id="KW-0249">Electron transport</keyword>
<feature type="transmembrane region" description="Helical" evidence="18">
    <location>
        <begin position="104"/>
        <end position="123"/>
    </location>
</feature>
<keyword evidence="10 18" id="KW-1278">Translocase</keyword>
<dbReference type="AlphaFoldDB" id="A0A6M5U9N3"/>
<dbReference type="EC" id="7.1.1.2" evidence="4 18"/>
<evidence type="ECO:0000256" key="14">
    <source>
        <dbReference type="ARBA" id="ARBA00023075"/>
    </source>
</evidence>
<gene>
    <name evidence="20" type="primary">ND2</name>
</gene>
<comment type="subcellular location">
    <subcellularLocation>
        <location evidence="2 18">Mitochondrion inner membrane</location>
        <topology evidence="2 18">Multi-pass membrane protein</topology>
    </subcellularLocation>
</comment>
<keyword evidence="16 18" id="KW-0472">Membrane</keyword>